<dbReference type="InterPro" id="IPR003770">
    <property type="entry name" value="MLTG-like"/>
</dbReference>
<evidence type="ECO:0000256" key="1">
    <source>
        <dbReference type="ARBA" id="ARBA00022475"/>
    </source>
</evidence>
<dbReference type="GO" id="GO:0005886">
    <property type="term" value="C:plasma membrane"/>
    <property type="evidence" value="ECO:0007669"/>
    <property type="project" value="UniProtKB-UniRule"/>
</dbReference>
<evidence type="ECO:0000256" key="6">
    <source>
        <dbReference type="ARBA" id="ARBA00023316"/>
    </source>
</evidence>
<proteinExistence type="inferred from homology"/>
<keyword evidence="2 7" id="KW-0812">Transmembrane</keyword>
<sequence>MDKRRKILLVVFIALAVIAITASTYTYQIFYSSNVDIKEAKTYELFISEDDDINSISTTLNEEGGLVDYVSFRFVSKLLKYNENIKEGRYLVKKGMTNLELVRMLRAGNQSPVKITFNNCRTKEDIAEKLSKELSLSKEELLFSLNDSSLLNELGYDSISILSAFIPNTYEVYWNISGEALLKRMKYEHDQFWNKTRLQKAEEVGLSPYEVSVLASIVQAETIKKDEKPKVAGLYINRLKRGMRLQSDPTVVYAVGDFDIRRVLTKHLQVDSPYNTYKYKGLPPGPINLPEISSIDAVLNYEKHRYIFMCAKEDFSGYHNFAINSSQHSVNAAKYRRALNRKRIYR</sequence>
<name>A0A315Z7F3_SEDFL</name>
<dbReference type="Gene3D" id="3.30.1490.480">
    <property type="entry name" value="Endolytic murein transglycosylase"/>
    <property type="match status" value="1"/>
</dbReference>
<organism evidence="8 9">
    <name type="scientific">Sediminitomix flava</name>
    <dbReference type="NCBI Taxonomy" id="379075"/>
    <lineage>
        <taxon>Bacteria</taxon>
        <taxon>Pseudomonadati</taxon>
        <taxon>Bacteroidota</taxon>
        <taxon>Cytophagia</taxon>
        <taxon>Cytophagales</taxon>
        <taxon>Flammeovirgaceae</taxon>
        <taxon>Sediminitomix</taxon>
    </lineage>
</organism>
<gene>
    <name evidence="7" type="primary">mltG</name>
    <name evidence="8" type="ORF">BC781_105137</name>
</gene>
<dbReference type="OrthoDB" id="9814591at2"/>
<evidence type="ECO:0000313" key="9">
    <source>
        <dbReference type="Proteomes" id="UP000245535"/>
    </source>
</evidence>
<keyword evidence="1 7" id="KW-1003">Cell membrane</keyword>
<dbReference type="Proteomes" id="UP000245535">
    <property type="component" value="Unassembled WGS sequence"/>
</dbReference>
<keyword evidence="3 7" id="KW-1133">Transmembrane helix</keyword>
<comment type="caution">
    <text evidence="8">The sequence shown here is derived from an EMBL/GenBank/DDBJ whole genome shotgun (WGS) entry which is preliminary data.</text>
</comment>
<dbReference type="PANTHER" id="PTHR30518:SF2">
    <property type="entry name" value="ENDOLYTIC MUREIN TRANSGLYCOSYLASE"/>
    <property type="match status" value="1"/>
</dbReference>
<evidence type="ECO:0000256" key="5">
    <source>
        <dbReference type="ARBA" id="ARBA00023239"/>
    </source>
</evidence>
<dbReference type="NCBIfam" id="TIGR00247">
    <property type="entry name" value="endolytic transglycosylase MltG"/>
    <property type="match status" value="1"/>
</dbReference>
<comment type="similarity">
    <text evidence="7">Belongs to the transglycosylase MltG family.</text>
</comment>
<evidence type="ECO:0000256" key="3">
    <source>
        <dbReference type="ARBA" id="ARBA00022989"/>
    </source>
</evidence>
<dbReference type="PANTHER" id="PTHR30518">
    <property type="entry name" value="ENDOLYTIC MUREIN TRANSGLYCOSYLASE"/>
    <property type="match status" value="1"/>
</dbReference>
<dbReference type="HAMAP" id="MF_02065">
    <property type="entry name" value="MltG"/>
    <property type="match status" value="1"/>
</dbReference>
<evidence type="ECO:0000256" key="2">
    <source>
        <dbReference type="ARBA" id="ARBA00022692"/>
    </source>
</evidence>
<dbReference type="CDD" id="cd08010">
    <property type="entry name" value="MltG_like"/>
    <property type="match status" value="1"/>
</dbReference>
<dbReference type="GO" id="GO:0009252">
    <property type="term" value="P:peptidoglycan biosynthetic process"/>
    <property type="evidence" value="ECO:0007669"/>
    <property type="project" value="UniProtKB-UniRule"/>
</dbReference>
<dbReference type="RefSeq" id="WP_109620474.1">
    <property type="nucleotide sequence ID" value="NZ_QGDO01000005.1"/>
</dbReference>
<dbReference type="GO" id="GO:0008932">
    <property type="term" value="F:lytic endotransglycosylase activity"/>
    <property type="evidence" value="ECO:0007669"/>
    <property type="project" value="UniProtKB-UniRule"/>
</dbReference>
<dbReference type="Pfam" id="PF02618">
    <property type="entry name" value="YceG"/>
    <property type="match status" value="1"/>
</dbReference>
<evidence type="ECO:0000313" key="8">
    <source>
        <dbReference type="EMBL" id="PWJ40074.1"/>
    </source>
</evidence>
<comment type="catalytic activity">
    <reaction evidence="7">
        <text>a peptidoglycan chain = a peptidoglycan chain with N-acetyl-1,6-anhydromuramyl-[peptide] at the reducing end + a peptidoglycan chain with N-acetylglucosamine at the non-reducing end.</text>
        <dbReference type="EC" id="4.2.2.29"/>
    </reaction>
</comment>
<keyword evidence="4 7" id="KW-0472">Membrane</keyword>
<keyword evidence="5 7" id="KW-0456">Lyase</keyword>
<dbReference type="EC" id="4.2.2.29" evidence="7"/>
<reference evidence="8 9" key="1">
    <citation type="submission" date="2018-03" db="EMBL/GenBank/DDBJ databases">
        <title>Genomic Encyclopedia of Archaeal and Bacterial Type Strains, Phase II (KMG-II): from individual species to whole genera.</title>
        <authorList>
            <person name="Goeker M."/>
        </authorList>
    </citation>
    <scope>NUCLEOTIDE SEQUENCE [LARGE SCALE GENOMIC DNA]</scope>
    <source>
        <strain evidence="8 9">DSM 28229</strain>
    </source>
</reference>
<protein>
    <recommendedName>
        <fullName evidence="7">Endolytic murein transglycosylase</fullName>
        <ecNumber evidence="7">4.2.2.29</ecNumber>
    </recommendedName>
    <alternativeName>
        <fullName evidence="7">Peptidoglycan lytic transglycosylase</fullName>
    </alternativeName>
    <alternativeName>
        <fullName evidence="7">Peptidoglycan polymerization terminase</fullName>
    </alternativeName>
</protein>
<feature type="site" description="Important for catalytic activity" evidence="7">
    <location>
        <position position="221"/>
    </location>
</feature>
<dbReference type="AlphaFoldDB" id="A0A315Z7F3"/>
<comment type="function">
    <text evidence="7">Functions as a peptidoglycan terminase that cleaves nascent peptidoglycan strands endolytically to terminate their elongation.</text>
</comment>
<keyword evidence="6 7" id="KW-0961">Cell wall biogenesis/degradation</keyword>
<keyword evidence="9" id="KW-1185">Reference proteome</keyword>
<dbReference type="GO" id="GO:0071555">
    <property type="term" value="P:cell wall organization"/>
    <property type="evidence" value="ECO:0007669"/>
    <property type="project" value="UniProtKB-KW"/>
</dbReference>
<dbReference type="EMBL" id="QGDO01000005">
    <property type="protein sequence ID" value="PWJ40074.1"/>
    <property type="molecule type" value="Genomic_DNA"/>
</dbReference>
<evidence type="ECO:0000256" key="7">
    <source>
        <dbReference type="HAMAP-Rule" id="MF_02065"/>
    </source>
</evidence>
<evidence type="ECO:0000256" key="4">
    <source>
        <dbReference type="ARBA" id="ARBA00023136"/>
    </source>
</evidence>
<accession>A0A315Z7F3</accession>